<gene>
    <name evidence="2" type="ORF">F0U83_12310</name>
</gene>
<keyword evidence="3" id="KW-1185">Reference proteome</keyword>
<evidence type="ECO:0000259" key="1">
    <source>
        <dbReference type="PROSITE" id="PS51833"/>
    </source>
</evidence>
<dbReference type="InterPro" id="IPR029016">
    <property type="entry name" value="GAF-like_dom_sf"/>
</dbReference>
<organism evidence="2 3">
    <name type="scientific">Neptunomonas concharum</name>
    <dbReference type="NCBI Taxonomy" id="1031538"/>
    <lineage>
        <taxon>Bacteria</taxon>
        <taxon>Pseudomonadati</taxon>
        <taxon>Pseudomonadota</taxon>
        <taxon>Gammaproteobacteria</taxon>
        <taxon>Oceanospirillales</taxon>
        <taxon>Oceanospirillaceae</taxon>
        <taxon>Neptunomonas</taxon>
    </lineage>
</organism>
<dbReference type="Proteomes" id="UP000324760">
    <property type="component" value="Chromosome"/>
</dbReference>
<sequence>MVKYQVTLSQINTQLRKTGDLPVFSATLNRIREISSSPESDAMALAMAIMKDVSLSAKVLKISNTPEFNRGVGEIRVISRAVVLLGFERIKNLSITLKLIESFTVAYPESGIEKLLLRAFLNASMARELAAKAGLRDIEETFLCGLLFSLGEVCVACCLPETYEQMRTARQNGKKSWNNIQLEALGGQFSDIGQDLAQSWGFPSSVVRTMDEMTADESPIQVRHQHHIVSVSHQLIETIYAEQHQHCSIEQLTEVLQKSLPIANEALEQSFEVACKLTADMTDEYGLNMSTLVPKLQETGNLSIDDAIRRAAYFFHSRKELSQDKTNVIQPTTVVSDPTKQLNYLSRLSELTAQKGSPHDILALVVEGIQACTAFDRVVFCLFRTEPRSLVFKIGEGSDLTALERFFTPATHEDSLRLFYQILQKDMTLLVTDVQEPGWLERLPSLFMEQVKPSGMVMAPIRVRKKPIGLLYADCHHRAIKDEDFACFNQFATQARIALAHPG</sequence>
<protein>
    <submittedName>
        <fullName evidence="2">HDOD domain-containing protein</fullName>
    </submittedName>
</protein>
<dbReference type="RefSeq" id="WP_138986924.1">
    <property type="nucleotide sequence ID" value="NZ_CP043869.1"/>
</dbReference>
<name>A0A5P1RDU5_9GAMM</name>
<dbReference type="InterPro" id="IPR003018">
    <property type="entry name" value="GAF"/>
</dbReference>
<dbReference type="KEGG" id="ncu:F0U83_12310"/>
<dbReference type="Gene3D" id="1.10.3210.10">
    <property type="entry name" value="Hypothetical protein af1432"/>
    <property type="match status" value="1"/>
</dbReference>
<dbReference type="EMBL" id="CP043869">
    <property type="protein sequence ID" value="QEQ97435.1"/>
    <property type="molecule type" value="Genomic_DNA"/>
</dbReference>
<dbReference type="Pfam" id="PF01590">
    <property type="entry name" value="GAF"/>
    <property type="match status" value="1"/>
</dbReference>
<dbReference type="PANTHER" id="PTHR33525:SF4">
    <property type="entry name" value="CYCLIC DI-GMP PHOSPHODIESTERASE CDGJ"/>
    <property type="match status" value="1"/>
</dbReference>
<evidence type="ECO:0000313" key="3">
    <source>
        <dbReference type="Proteomes" id="UP000324760"/>
    </source>
</evidence>
<accession>A0A5P1RDU5</accession>
<dbReference type="InterPro" id="IPR052340">
    <property type="entry name" value="RNase_Y/CdgJ"/>
</dbReference>
<dbReference type="OrthoDB" id="9791419at2"/>
<dbReference type="InterPro" id="IPR013976">
    <property type="entry name" value="HDOD"/>
</dbReference>
<evidence type="ECO:0000313" key="2">
    <source>
        <dbReference type="EMBL" id="QEQ97435.1"/>
    </source>
</evidence>
<dbReference type="SUPFAM" id="SSF109604">
    <property type="entry name" value="HD-domain/PDEase-like"/>
    <property type="match status" value="1"/>
</dbReference>
<dbReference type="SUPFAM" id="SSF55781">
    <property type="entry name" value="GAF domain-like"/>
    <property type="match status" value="1"/>
</dbReference>
<reference evidence="2 3" key="1">
    <citation type="journal article" date="2019" name="Biochem. Eng. J.">
        <title>Metabolic engineering of the marine bacteria Neptunomonas concharum for the production of acetoin and meso-2,3-butanediol from acetate.</title>
        <authorList>
            <person name="Li W."/>
            <person name="Pu N."/>
            <person name="Liu C.-X."/>
            <person name="Yuan Q.-P."/>
            <person name="Li Z.-J."/>
        </authorList>
    </citation>
    <scope>NUCLEOTIDE SEQUENCE [LARGE SCALE GENOMIC DNA]</scope>
    <source>
        <strain evidence="2 3">JCM17730</strain>
    </source>
</reference>
<dbReference type="AlphaFoldDB" id="A0A5P1RDU5"/>
<dbReference type="Gene3D" id="3.30.450.40">
    <property type="match status" value="1"/>
</dbReference>
<dbReference type="PROSITE" id="PS51833">
    <property type="entry name" value="HDOD"/>
    <property type="match status" value="1"/>
</dbReference>
<dbReference type="PANTHER" id="PTHR33525">
    <property type="match status" value="1"/>
</dbReference>
<proteinExistence type="predicted"/>
<feature type="domain" description="HDOD" evidence="1">
    <location>
        <begin position="21"/>
        <end position="216"/>
    </location>
</feature>
<dbReference type="Pfam" id="PF08668">
    <property type="entry name" value="HDOD"/>
    <property type="match status" value="1"/>
</dbReference>